<dbReference type="OrthoDB" id="148175at2"/>
<dbReference type="AlphaFoldDB" id="A0A1B2EEC8"/>
<dbReference type="InterPro" id="IPR029063">
    <property type="entry name" value="SAM-dependent_MTases_sf"/>
</dbReference>
<dbReference type="SUPFAM" id="SSF53335">
    <property type="entry name" value="S-adenosyl-L-methionine-dependent methyltransferases"/>
    <property type="match status" value="1"/>
</dbReference>
<dbReference type="InterPro" id="IPR013216">
    <property type="entry name" value="Methyltransf_11"/>
</dbReference>
<sequence>MEGVFPRECCLCGFKGTFRGFCHPPRYDARCPQCNSLERHRLLALWLNNNPSILESNTSVLHFAPEEVIKQFVQRRTHYYKSADLEPGRADLVLNIERIDLPDASFDVIICFDVLEHVDDRKALGELLRVLRPGGLALLRTPFVEAWSKTYENPAIQTPADRFLHFGQEDHVRYFGADVRDRIRSAGFQLEEFVATEPNVSSYGLLRGETIFIARRPA</sequence>
<dbReference type="KEGG" id="moc:BB934_08615"/>
<dbReference type="RefSeq" id="WP_157934098.1">
    <property type="nucleotide sequence ID" value="NZ_CP016616.1"/>
</dbReference>
<dbReference type="GO" id="GO:0008757">
    <property type="term" value="F:S-adenosylmethionine-dependent methyltransferase activity"/>
    <property type="evidence" value="ECO:0007669"/>
    <property type="project" value="InterPro"/>
</dbReference>
<proteinExistence type="predicted"/>
<dbReference type="EMBL" id="CP016616">
    <property type="protein sequence ID" value="ANY78289.1"/>
    <property type="molecule type" value="Genomic_DNA"/>
</dbReference>
<dbReference type="CDD" id="cd02440">
    <property type="entry name" value="AdoMet_MTases"/>
    <property type="match status" value="1"/>
</dbReference>
<protein>
    <recommendedName>
        <fullName evidence="1">Methyltransferase type 11 domain-containing protein</fullName>
    </recommendedName>
</protein>
<dbReference type="Gene3D" id="3.40.50.150">
    <property type="entry name" value="Vaccinia Virus protein VP39"/>
    <property type="match status" value="1"/>
</dbReference>
<name>A0A1B2EEC8_9HYPH</name>
<reference evidence="2" key="1">
    <citation type="submission" date="2016-07" db="EMBL/GenBank/DDBJ databases">
        <title>Microvirga ossetica sp. nov. a new species of rhizobia isolated from root nodules of the legume species Vicia alpestris Steven originated from North Ossetia region in the Caucasus.</title>
        <authorList>
            <person name="Safronova V.I."/>
            <person name="Kuznetsova I.G."/>
            <person name="Sazanova A.L."/>
            <person name="Belimov A."/>
            <person name="Andronov E."/>
            <person name="Osledkin Y.S."/>
            <person name="Onishchuk O.P."/>
            <person name="Kurchak O.N."/>
            <person name="Shaposhnikov A.I."/>
            <person name="Willems A."/>
            <person name="Tikhonovich I.A."/>
        </authorList>
    </citation>
    <scope>NUCLEOTIDE SEQUENCE [LARGE SCALE GENOMIC DNA]</scope>
    <source>
        <strain evidence="2">V5/3M</strain>
    </source>
</reference>
<feature type="domain" description="Methyltransferase type 11" evidence="1">
    <location>
        <begin position="92"/>
        <end position="138"/>
    </location>
</feature>
<evidence type="ECO:0000259" key="1">
    <source>
        <dbReference type="Pfam" id="PF08241"/>
    </source>
</evidence>
<gene>
    <name evidence="2" type="ORF">BB934_08615</name>
</gene>
<organism evidence="2">
    <name type="scientific">Microvirga ossetica</name>
    <dbReference type="NCBI Taxonomy" id="1882682"/>
    <lineage>
        <taxon>Bacteria</taxon>
        <taxon>Pseudomonadati</taxon>
        <taxon>Pseudomonadota</taxon>
        <taxon>Alphaproteobacteria</taxon>
        <taxon>Hyphomicrobiales</taxon>
        <taxon>Methylobacteriaceae</taxon>
        <taxon>Microvirga</taxon>
    </lineage>
</organism>
<dbReference type="Pfam" id="PF08241">
    <property type="entry name" value="Methyltransf_11"/>
    <property type="match status" value="1"/>
</dbReference>
<evidence type="ECO:0000313" key="2">
    <source>
        <dbReference type="EMBL" id="ANY78289.1"/>
    </source>
</evidence>
<accession>A0A1B2EEC8</accession>